<evidence type="ECO:0000256" key="1">
    <source>
        <dbReference type="ARBA" id="ARBA00001917"/>
    </source>
</evidence>
<evidence type="ECO:0000256" key="10">
    <source>
        <dbReference type="ARBA" id="ARBA00025810"/>
    </source>
</evidence>
<feature type="binding site" evidence="11">
    <location>
        <begin position="288"/>
        <end position="289"/>
    </location>
    <ligand>
        <name>FMN</name>
        <dbReference type="ChEBI" id="CHEBI:58210"/>
    </ligand>
</feature>
<evidence type="ECO:0000256" key="2">
    <source>
        <dbReference type="ARBA" id="ARBA00022490"/>
    </source>
</evidence>
<gene>
    <name evidence="11" type="primary">fni</name>
    <name evidence="13" type="ORF">GHI93_01185</name>
</gene>
<evidence type="ECO:0000256" key="9">
    <source>
        <dbReference type="ARBA" id="ARBA00023235"/>
    </source>
</evidence>
<dbReference type="AlphaFoldDB" id="A0A7X1Z6K5"/>
<keyword evidence="7 11" id="KW-0521">NADP</keyword>
<comment type="catalytic activity">
    <reaction evidence="11">
        <text>isopentenyl diphosphate = dimethylallyl diphosphate</text>
        <dbReference type="Rhea" id="RHEA:23284"/>
        <dbReference type="ChEBI" id="CHEBI:57623"/>
        <dbReference type="ChEBI" id="CHEBI:128769"/>
        <dbReference type="EC" id="5.3.3.2"/>
    </reaction>
</comment>
<evidence type="ECO:0000256" key="5">
    <source>
        <dbReference type="ARBA" id="ARBA00022723"/>
    </source>
</evidence>
<comment type="function">
    <text evidence="11">Involved in the biosynthesis of isoprenoids. Catalyzes the 1,3-allylic rearrangement of the homoallylic substrate isopentenyl (IPP) to its allylic isomer, dimethylallyl diphosphate (DMAPP).</text>
</comment>
<dbReference type="OrthoDB" id="9795032at2"/>
<evidence type="ECO:0000256" key="7">
    <source>
        <dbReference type="ARBA" id="ARBA00022857"/>
    </source>
</evidence>
<feature type="binding site" evidence="11">
    <location>
        <position position="161"/>
    </location>
    <ligand>
        <name>substrate</name>
    </ligand>
</feature>
<dbReference type="GO" id="GO:0016491">
    <property type="term" value="F:oxidoreductase activity"/>
    <property type="evidence" value="ECO:0007669"/>
    <property type="project" value="InterPro"/>
</dbReference>
<dbReference type="EMBL" id="WITJ01000002">
    <property type="protein sequence ID" value="MQW38563.1"/>
    <property type="molecule type" value="Genomic_DNA"/>
</dbReference>
<comment type="cofactor">
    <cofactor evidence="11">
        <name>NADPH</name>
        <dbReference type="ChEBI" id="CHEBI:57783"/>
    </cofactor>
</comment>
<dbReference type="InterPro" id="IPR000262">
    <property type="entry name" value="FMN-dep_DH"/>
</dbReference>
<evidence type="ECO:0000256" key="6">
    <source>
        <dbReference type="ARBA" id="ARBA00022842"/>
    </source>
</evidence>
<evidence type="ECO:0000256" key="3">
    <source>
        <dbReference type="ARBA" id="ARBA00022630"/>
    </source>
</evidence>
<feature type="binding site" evidence="11">
    <location>
        <position position="224"/>
    </location>
    <ligand>
        <name>FMN</name>
        <dbReference type="ChEBI" id="CHEBI:58210"/>
    </ligand>
</feature>
<dbReference type="NCBIfam" id="TIGR02151">
    <property type="entry name" value="IPP_isom_2"/>
    <property type="match status" value="1"/>
</dbReference>
<dbReference type="Gene3D" id="3.20.20.70">
    <property type="entry name" value="Aldolase class I"/>
    <property type="match status" value="1"/>
</dbReference>
<keyword evidence="2 11" id="KW-0963">Cytoplasm</keyword>
<evidence type="ECO:0000259" key="12">
    <source>
        <dbReference type="Pfam" id="PF01070"/>
    </source>
</evidence>
<dbReference type="CDD" id="cd02811">
    <property type="entry name" value="IDI-2_FMN"/>
    <property type="match status" value="1"/>
</dbReference>
<evidence type="ECO:0000256" key="4">
    <source>
        <dbReference type="ARBA" id="ARBA00022643"/>
    </source>
</evidence>
<dbReference type="EC" id="5.3.3.2" evidence="11"/>
<dbReference type="Pfam" id="PF01070">
    <property type="entry name" value="FMN_dh"/>
    <property type="match status" value="1"/>
</dbReference>
<keyword evidence="8 11" id="KW-0414">Isoprene biosynthesis</keyword>
<evidence type="ECO:0000313" key="13">
    <source>
        <dbReference type="EMBL" id="MQW38563.1"/>
    </source>
</evidence>
<evidence type="ECO:0000256" key="8">
    <source>
        <dbReference type="ARBA" id="ARBA00023229"/>
    </source>
</evidence>
<feature type="binding site" evidence="11">
    <location>
        <begin position="72"/>
        <end position="74"/>
    </location>
    <ligand>
        <name>FMN</name>
        <dbReference type="ChEBI" id="CHEBI:58210"/>
    </ligand>
</feature>
<comment type="similarity">
    <text evidence="11">Belongs to the IPP isomerase type 2 family.</text>
</comment>
<dbReference type="PANTHER" id="PTHR43665">
    <property type="entry name" value="ISOPENTENYL-DIPHOSPHATE DELTA-ISOMERASE"/>
    <property type="match status" value="1"/>
</dbReference>
<keyword evidence="9 11" id="KW-0413">Isomerase</keyword>
<dbReference type="GO" id="GO:0008299">
    <property type="term" value="P:isoprenoid biosynthetic process"/>
    <property type="evidence" value="ECO:0007669"/>
    <property type="project" value="UniProtKB-UniRule"/>
</dbReference>
<dbReference type="PIRSF" id="PIRSF003314">
    <property type="entry name" value="IPP_isomerase"/>
    <property type="match status" value="1"/>
</dbReference>
<dbReference type="PANTHER" id="PTHR43665:SF1">
    <property type="entry name" value="ISOPENTENYL-DIPHOSPHATE DELTA-ISOMERASE"/>
    <property type="match status" value="1"/>
</dbReference>
<dbReference type="InterPro" id="IPR013785">
    <property type="entry name" value="Aldolase_TIM"/>
</dbReference>
<comment type="caution">
    <text evidence="13">The sequence shown here is derived from an EMBL/GenBank/DDBJ whole genome shotgun (WGS) entry which is preliminary data.</text>
</comment>
<keyword evidence="3 11" id="KW-0285">Flavoprotein</keyword>
<evidence type="ECO:0000313" key="14">
    <source>
        <dbReference type="Proteomes" id="UP000439550"/>
    </source>
</evidence>
<feature type="binding site" evidence="11">
    <location>
        <begin position="10"/>
        <end position="11"/>
    </location>
    <ligand>
        <name>substrate</name>
    </ligand>
</feature>
<comment type="cofactor">
    <cofactor evidence="11">
        <name>Mg(2+)</name>
        <dbReference type="ChEBI" id="CHEBI:18420"/>
    </cofactor>
</comment>
<sequence length="349" mass="39197">MREKEIHQHRKDEHLSLGIKYWKNQRNEHFSGLRFSDVRMVPQGLPELALDEIDLSVRALNTRFEQPFYIEAMTGGSTFGDKINAQLAEIAAAQNLPMAVGSQSIAIKYPELTAGFQKLRKINPDGFMFANLGAHHNLEAAKRAVDMLEANALELHINVAQELTMKNGEGDRDFYWLENINEIANKINVPLIVKEVGFGFSKEMFHQLSQTAVSAINVGGKGGTNFAWIEHQRGGEFELEDYGFTTVESLLEAQHAQTQKTLIATGGITAVSDIVKAQLLGADLVSAAGFVLHQLMENGSDPLQMKLENWKKELRRYYALQGVKNKAALKKRPVLLSMEAQYFLEQRRK</sequence>
<feature type="binding site" evidence="11">
    <location>
        <position position="102"/>
    </location>
    <ligand>
        <name>FMN</name>
        <dbReference type="ChEBI" id="CHEBI:58210"/>
    </ligand>
</feature>
<dbReference type="SUPFAM" id="SSF51395">
    <property type="entry name" value="FMN-linked oxidoreductases"/>
    <property type="match status" value="1"/>
</dbReference>
<evidence type="ECO:0000256" key="11">
    <source>
        <dbReference type="HAMAP-Rule" id="MF_00354"/>
    </source>
</evidence>
<dbReference type="GO" id="GO:0010181">
    <property type="term" value="F:FMN binding"/>
    <property type="evidence" value="ECO:0007669"/>
    <property type="project" value="UniProtKB-UniRule"/>
</dbReference>
<feature type="binding site" evidence="11">
    <location>
        <position position="162"/>
    </location>
    <ligand>
        <name>Mg(2+)</name>
        <dbReference type="ChEBI" id="CHEBI:18420"/>
    </ligand>
</feature>
<protein>
    <recommendedName>
        <fullName evidence="11">Isopentenyl-diphosphate delta-isomerase</fullName>
        <shortName evidence="11">IPP isomerase</shortName>
        <ecNumber evidence="11">5.3.3.2</ecNumber>
    </recommendedName>
    <alternativeName>
        <fullName evidence="11">Isopentenyl diphosphate:dimethylallyl diphosphate isomerase</fullName>
    </alternativeName>
    <alternativeName>
        <fullName evidence="11">Isopentenyl pyrophosphate isomerase</fullName>
    </alternativeName>
    <alternativeName>
        <fullName evidence="11">Type 2 isopentenyl diphosphate isomerase</fullName>
        <shortName evidence="11">IDI-2</shortName>
    </alternativeName>
</protein>
<dbReference type="Proteomes" id="UP000439550">
    <property type="component" value="Unassembled WGS sequence"/>
</dbReference>
<keyword evidence="4 11" id="KW-0288">FMN</keyword>
<dbReference type="GO" id="GO:0004452">
    <property type="term" value="F:isopentenyl-diphosphate delta-isomerase activity"/>
    <property type="evidence" value="ECO:0007669"/>
    <property type="project" value="UniProtKB-UniRule"/>
</dbReference>
<name>A0A7X1Z6K5_9LACT</name>
<dbReference type="HAMAP" id="MF_00354">
    <property type="entry name" value="Idi_2"/>
    <property type="match status" value="1"/>
</dbReference>
<dbReference type="GO" id="GO:0005737">
    <property type="term" value="C:cytoplasm"/>
    <property type="evidence" value="ECO:0007669"/>
    <property type="project" value="UniProtKB-SubCell"/>
</dbReference>
<accession>A0A7X1Z6K5</accession>
<reference evidence="13 14" key="1">
    <citation type="submission" date="2019-10" db="EMBL/GenBank/DDBJ databases">
        <authorList>
            <person name="Dong K."/>
        </authorList>
    </citation>
    <scope>NUCLEOTIDE SEQUENCE [LARGE SCALE GENOMIC DNA]</scope>
    <source>
        <strain evidence="13 14">DSM 28960</strain>
    </source>
</reference>
<keyword evidence="14" id="KW-1185">Reference proteome</keyword>
<feature type="binding site" evidence="11">
    <location>
        <position position="194"/>
    </location>
    <ligand>
        <name>FMN</name>
        <dbReference type="ChEBI" id="CHEBI:58210"/>
    </ligand>
</feature>
<comment type="subunit">
    <text evidence="10 11">Homooctamer. Dimer of tetramers.</text>
</comment>
<comment type="caution">
    <text evidence="11">Lacks conserved residue(s) required for the propagation of feature annotation.</text>
</comment>
<proteinExistence type="inferred from homology"/>
<dbReference type="InterPro" id="IPR011179">
    <property type="entry name" value="IPdP_isomerase"/>
</dbReference>
<dbReference type="GO" id="GO:0000287">
    <property type="term" value="F:magnesium ion binding"/>
    <property type="evidence" value="ECO:0007669"/>
    <property type="project" value="UniProtKB-UniRule"/>
</dbReference>
<dbReference type="GO" id="GO:0070402">
    <property type="term" value="F:NADPH binding"/>
    <property type="evidence" value="ECO:0007669"/>
    <property type="project" value="UniProtKB-UniRule"/>
</dbReference>
<comment type="cofactor">
    <cofactor evidence="1 11">
        <name>FMN</name>
        <dbReference type="ChEBI" id="CHEBI:58210"/>
    </cofactor>
</comment>
<organism evidence="13 14">
    <name type="scientific">Lactococcus hircilactis</name>
    <dbReference type="NCBI Taxonomy" id="1494462"/>
    <lineage>
        <taxon>Bacteria</taxon>
        <taxon>Bacillati</taxon>
        <taxon>Bacillota</taxon>
        <taxon>Bacilli</taxon>
        <taxon>Lactobacillales</taxon>
        <taxon>Streptococcaceae</taxon>
        <taxon>Lactococcus</taxon>
    </lineage>
</organism>
<keyword evidence="5 11" id="KW-0479">Metal-binding</keyword>
<feature type="binding site" evidence="11">
    <location>
        <position position="131"/>
    </location>
    <ligand>
        <name>FMN</name>
        <dbReference type="ChEBI" id="CHEBI:58210"/>
    </ligand>
</feature>
<comment type="subcellular location">
    <subcellularLocation>
        <location evidence="11">Cytoplasm</location>
    </subcellularLocation>
</comment>
<keyword evidence="6 11" id="KW-0460">Magnesium</keyword>
<dbReference type="RefSeq" id="WP_153494840.1">
    <property type="nucleotide sequence ID" value="NZ_CBCRWP010000015.1"/>
</dbReference>
<feature type="domain" description="FMN-dependent dehydrogenase" evidence="12">
    <location>
        <begin position="159"/>
        <end position="331"/>
    </location>
</feature>